<evidence type="ECO:0000313" key="9">
    <source>
        <dbReference type="Proteomes" id="UP001175261"/>
    </source>
</evidence>
<keyword evidence="9" id="KW-1185">Reference proteome</keyword>
<comment type="caution">
    <text evidence="8">The sequence shown here is derived from an EMBL/GenBank/DDBJ whole genome shotgun (WGS) entry which is preliminary data.</text>
</comment>
<feature type="transmembrane region" description="Helical" evidence="6">
    <location>
        <begin position="461"/>
        <end position="482"/>
    </location>
</feature>
<dbReference type="PROSITE" id="PS50850">
    <property type="entry name" value="MFS"/>
    <property type="match status" value="1"/>
</dbReference>
<dbReference type="SUPFAM" id="SSF103473">
    <property type="entry name" value="MFS general substrate transporter"/>
    <property type="match status" value="1"/>
</dbReference>
<evidence type="ECO:0000256" key="4">
    <source>
        <dbReference type="ARBA" id="ARBA00022989"/>
    </source>
</evidence>
<feature type="transmembrane region" description="Helical" evidence="6">
    <location>
        <begin position="306"/>
        <end position="328"/>
    </location>
</feature>
<feature type="domain" description="Major facilitator superfamily (MFS) profile" evidence="7">
    <location>
        <begin position="63"/>
        <end position="483"/>
    </location>
</feature>
<dbReference type="InterPro" id="IPR036259">
    <property type="entry name" value="MFS_trans_sf"/>
</dbReference>
<evidence type="ECO:0000256" key="6">
    <source>
        <dbReference type="SAM" id="Phobius"/>
    </source>
</evidence>
<evidence type="ECO:0000256" key="3">
    <source>
        <dbReference type="ARBA" id="ARBA00022692"/>
    </source>
</evidence>
<dbReference type="FunFam" id="1.20.1250.20:FF:000013">
    <property type="entry name" value="MFS general substrate transporter"/>
    <property type="match status" value="1"/>
</dbReference>
<gene>
    <name evidence="8" type="ORF">NLU13_3069</name>
</gene>
<dbReference type="Proteomes" id="UP001175261">
    <property type="component" value="Unassembled WGS sequence"/>
</dbReference>
<dbReference type="GO" id="GO:0016020">
    <property type="term" value="C:membrane"/>
    <property type="evidence" value="ECO:0007669"/>
    <property type="project" value="UniProtKB-SubCell"/>
</dbReference>
<dbReference type="AlphaFoldDB" id="A0AA39LA35"/>
<evidence type="ECO:0000256" key="1">
    <source>
        <dbReference type="ARBA" id="ARBA00004141"/>
    </source>
</evidence>
<sequence>MSSSPMEKGLPRPAQTSEKLELENAEGMLPSALAPIEALNIENWRELEKKVVKRLDMTMMPCLWVCLCLNSPEESWRITDAAFAGSHSQSRISSLDQDLGLEGSQSSTAVSILFVGYVLGQVPSNMLMTVVRPSVYLPCCALVWSGVSAATAGVTSYQGLVAVRFVLGLVEAPLFPGAMYLMSCWYTRRELALRVAVLFTGLTLAQAFSGLIAAAVFATLEQAHGIAGWQWLFIILAIVGAGSAVVCIFLLPDYPHSTTGSTRWSMTDDMRRLAAARIQADRVSDLEAKAGVWQGLKLCILDYKTWILVFCNIAISAAYGFSNFYPAIVRGFGYGRTQTLLLTAPPYVLAAIGGLVNSWHSDKTKERGYHYSAPIAVGMGGYIICLATTSIPARYAASFMYVAGMFTAYPLLHTWTAMTLGRTPEKKAVSIAVVNLLGQIGNTVAPYFFLESDEPRYQLAFIMMMVMGALSIALAMFLKYCLHRANRKLLVRAREDQTAYNPYGL</sequence>
<evidence type="ECO:0000259" key="7">
    <source>
        <dbReference type="PROSITE" id="PS50850"/>
    </source>
</evidence>
<evidence type="ECO:0000256" key="2">
    <source>
        <dbReference type="ARBA" id="ARBA00022448"/>
    </source>
</evidence>
<dbReference type="PANTHER" id="PTHR43791">
    <property type="entry name" value="PERMEASE-RELATED"/>
    <property type="match status" value="1"/>
</dbReference>
<keyword evidence="2" id="KW-0813">Transport</keyword>
<dbReference type="Gene3D" id="1.20.1250.20">
    <property type="entry name" value="MFS general substrate transporter like domains"/>
    <property type="match status" value="2"/>
</dbReference>
<organism evidence="8 9">
    <name type="scientific">Sarocladium strictum</name>
    <name type="common">Black bundle disease fungus</name>
    <name type="synonym">Acremonium strictum</name>
    <dbReference type="NCBI Taxonomy" id="5046"/>
    <lineage>
        <taxon>Eukaryota</taxon>
        <taxon>Fungi</taxon>
        <taxon>Dikarya</taxon>
        <taxon>Ascomycota</taxon>
        <taxon>Pezizomycotina</taxon>
        <taxon>Sordariomycetes</taxon>
        <taxon>Hypocreomycetidae</taxon>
        <taxon>Hypocreales</taxon>
        <taxon>Sarocladiaceae</taxon>
        <taxon>Sarocladium</taxon>
    </lineage>
</organism>
<keyword evidence="3 6" id="KW-0812">Transmembrane</keyword>
<accession>A0AA39LA35</accession>
<keyword evidence="5 6" id="KW-0472">Membrane</keyword>
<name>A0AA39LA35_SARSR</name>
<feature type="transmembrane region" description="Helical" evidence="6">
    <location>
        <begin position="135"/>
        <end position="155"/>
    </location>
</feature>
<protein>
    <recommendedName>
        <fullName evidence="7">Major facilitator superfamily (MFS) profile domain-containing protein</fullName>
    </recommendedName>
</protein>
<evidence type="ECO:0000313" key="8">
    <source>
        <dbReference type="EMBL" id="KAK0389494.1"/>
    </source>
</evidence>
<feature type="transmembrane region" description="Helical" evidence="6">
    <location>
        <begin position="161"/>
        <end position="183"/>
    </location>
</feature>
<feature type="transmembrane region" description="Helical" evidence="6">
    <location>
        <begin position="428"/>
        <end position="449"/>
    </location>
</feature>
<feature type="transmembrane region" description="Helical" evidence="6">
    <location>
        <begin position="195"/>
        <end position="217"/>
    </location>
</feature>
<reference evidence="8" key="1">
    <citation type="submission" date="2022-10" db="EMBL/GenBank/DDBJ databases">
        <title>Determination and structural analysis of whole genome sequence of Sarocladium strictum F4-1.</title>
        <authorList>
            <person name="Hu L."/>
            <person name="Jiang Y."/>
        </authorList>
    </citation>
    <scope>NUCLEOTIDE SEQUENCE</scope>
    <source>
        <strain evidence="8">F4-1</strain>
    </source>
</reference>
<proteinExistence type="predicted"/>
<evidence type="ECO:0000256" key="5">
    <source>
        <dbReference type="ARBA" id="ARBA00023136"/>
    </source>
</evidence>
<feature type="transmembrane region" description="Helical" evidence="6">
    <location>
        <begin position="395"/>
        <end position="416"/>
    </location>
</feature>
<comment type="subcellular location">
    <subcellularLocation>
        <location evidence="1">Membrane</location>
        <topology evidence="1">Multi-pass membrane protein</topology>
    </subcellularLocation>
</comment>
<feature type="transmembrane region" description="Helical" evidence="6">
    <location>
        <begin position="229"/>
        <end position="251"/>
    </location>
</feature>
<dbReference type="PANTHER" id="PTHR43791:SF62">
    <property type="entry name" value="MAJOR FACILITATOR SUPERFAMILY (MFS) PROFILE DOMAIN-CONTAINING PROTEIN"/>
    <property type="match status" value="1"/>
</dbReference>
<dbReference type="GO" id="GO:0022857">
    <property type="term" value="F:transmembrane transporter activity"/>
    <property type="evidence" value="ECO:0007669"/>
    <property type="project" value="InterPro"/>
</dbReference>
<dbReference type="EMBL" id="JAPDFR010000002">
    <property type="protein sequence ID" value="KAK0389494.1"/>
    <property type="molecule type" value="Genomic_DNA"/>
</dbReference>
<dbReference type="InterPro" id="IPR020846">
    <property type="entry name" value="MFS_dom"/>
</dbReference>
<dbReference type="Pfam" id="PF07690">
    <property type="entry name" value="MFS_1"/>
    <property type="match status" value="1"/>
</dbReference>
<keyword evidence="4 6" id="KW-1133">Transmembrane helix</keyword>
<dbReference type="FunFam" id="1.20.1250.20:FF:000057">
    <property type="entry name" value="MFS general substrate transporter"/>
    <property type="match status" value="1"/>
</dbReference>
<dbReference type="InterPro" id="IPR011701">
    <property type="entry name" value="MFS"/>
</dbReference>
<feature type="transmembrane region" description="Helical" evidence="6">
    <location>
        <begin position="340"/>
        <end position="359"/>
    </location>
</feature>
<feature type="transmembrane region" description="Helical" evidence="6">
    <location>
        <begin position="371"/>
        <end position="389"/>
    </location>
</feature>